<proteinExistence type="predicted"/>
<dbReference type="Gene3D" id="4.10.280.10">
    <property type="entry name" value="Helix-loop-helix DNA-binding domain"/>
    <property type="match status" value="1"/>
</dbReference>
<dbReference type="EMBL" id="JAIWYP010000002">
    <property type="protein sequence ID" value="KAH3861729.1"/>
    <property type="molecule type" value="Genomic_DNA"/>
</dbReference>
<gene>
    <name evidence="1" type="ORF">DPMN_024663</name>
</gene>
<accession>A0A9D4LQ00</accession>
<evidence type="ECO:0000313" key="1">
    <source>
        <dbReference type="EMBL" id="KAH3861729.1"/>
    </source>
</evidence>
<dbReference type="AlphaFoldDB" id="A0A9D4LQ00"/>
<dbReference type="SUPFAM" id="SSF47459">
    <property type="entry name" value="HLH, helix-loop-helix DNA-binding domain"/>
    <property type="match status" value="1"/>
</dbReference>
<evidence type="ECO:0000313" key="2">
    <source>
        <dbReference type="Proteomes" id="UP000828390"/>
    </source>
</evidence>
<reference evidence="1" key="2">
    <citation type="submission" date="2020-11" db="EMBL/GenBank/DDBJ databases">
        <authorList>
            <person name="McCartney M.A."/>
            <person name="Auch B."/>
            <person name="Kono T."/>
            <person name="Mallez S."/>
            <person name="Becker A."/>
            <person name="Gohl D.M."/>
            <person name="Silverstein K.A.T."/>
            <person name="Koren S."/>
            <person name="Bechman K.B."/>
            <person name="Herman A."/>
            <person name="Abrahante J.E."/>
            <person name="Garbe J."/>
        </authorList>
    </citation>
    <scope>NUCLEOTIDE SEQUENCE</scope>
    <source>
        <strain evidence="1">Duluth1</strain>
        <tissue evidence="1">Whole animal</tissue>
    </source>
</reference>
<keyword evidence="2" id="KW-1185">Reference proteome</keyword>
<organism evidence="1 2">
    <name type="scientific">Dreissena polymorpha</name>
    <name type="common">Zebra mussel</name>
    <name type="synonym">Mytilus polymorpha</name>
    <dbReference type="NCBI Taxonomy" id="45954"/>
    <lineage>
        <taxon>Eukaryota</taxon>
        <taxon>Metazoa</taxon>
        <taxon>Spiralia</taxon>
        <taxon>Lophotrochozoa</taxon>
        <taxon>Mollusca</taxon>
        <taxon>Bivalvia</taxon>
        <taxon>Autobranchia</taxon>
        <taxon>Heteroconchia</taxon>
        <taxon>Euheterodonta</taxon>
        <taxon>Imparidentia</taxon>
        <taxon>Neoheterodontei</taxon>
        <taxon>Myida</taxon>
        <taxon>Dreissenoidea</taxon>
        <taxon>Dreissenidae</taxon>
        <taxon>Dreissena</taxon>
    </lineage>
</organism>
<comment type="caution">
    <text evidence="1">The sequence shown here is derived from an EMBL/GenBank/DDBJ whole genome shotgun (WGS) entry which is preliminary data.</text>
</comment>
<reference evidence="1" key="1">
    <citation type="journal article" date="2019" name="bioRxiv">
        <title>The Genome of the Zebra Mussel, Dreissena polymorpha: A Resource for Invasive Species Research.</title>
        <authorList>
            <person name="McCartney M.A."/>
            <person name="Auch B."/>
            <person name="Kono T."/>
            <person name="Mallez S."/>
            <person name="Zhang Y."/>
            <person name="Obille A."/>
            <person name="Becker A."/>
            <person name="Abrahante J.E."/>
            <person name="Garbe J."/>
            <person name="Badalamenti J.P."/>
            <person name="Herman A."/>
            <person name="Mangelson H."/>
            <person name="Liachko I."/>
            <person name="Sullivan S."/>
            <person name="Sone E.D."/>
            <person name="Koren S."/>
            <person name="Silverstein K.A.T."/>
            <person name="Beckman K.B."/>
            <person name="Gohl D.M."/>
        </authorList>
    </citation>
    <scope>NUCLEOTIDE SEQUENCE</scope>
    <source>
        <strain evidence="1">Duluth1</strain>
        <tissue evidence="1">Whole animal</tissue>
    </source>
</reference>
<protein>
    <submittedName>
        <fullName evidence="1">Uncharacterized protein</fullName>
    </submittedName>
</protein>
<dbReference type="GO" id="GO:0046983">
    <property type="term" value="F:protein dimerization activity"/>
    <property type="evidence" value="ECO:0007669"/>
    <property type="project" value="InterPro"/>
</dbReference>
<name>A0A9D4LQ00_DREPO</name>
<sequence>MEFLRINEMSDYSLSSCSSSEYEEMMESDIDIDDIWNKQAEMMSEIKRDIEAKFKTELADSQHIRISKVPETAYSETKPKVNEDAIATNSSIQNQRQTTALMNRHFVNDSSSQEANNETGDELQLSLLQSVNITNKKHTVFESPGSRFDKNTLLITTKKISSFMEDHKIKAVDLSAITKHTFLPLEVFGMCRSKSCKTPVLNNPYIKIPRCDENMKLFNSSTATDISRGIHLSYNEDNAVVCPFGDSDLDGSLIISSNMTSGKLSQQESTATVDLDSLTATENVYFQIDGLQLAKRNIVSNTNRPNNRSMFSKRSPERCFKPRVNRLKQITPKTVTTDSYVDFVDLTQQVDDDSDIDVEIIAEWDSRPFINIMRENIKSDHNYSLVNHGDSFLSQNKQHKNPHGNTLKIKQLHIRDVKMQKKTVEQMINHENNLIERNKRLELKHLFEHLHFTVVENPSPVEPKIGIIRHALNEIRTLQEREQELLREKRHLAFLATNKRQYIRELK</sequence>
<dbReference type="Proteomes" id="UP000828390">
    <property type="component" value="Unassembled WGS sequence"/>
</dbReference>
<dbReference type="InterPro" id="IPR036638">
    <property type="entry name" value="HLH_DNA-bd_sf"/>
</dbReference>